<evidence type="ECO:0000259" key="1">
    <source>
        <dbReference type="Pfam" id="PF00561"/>
    </source>
</evidence>
<dbReference type="SUPFAM" id="SSF53474">
    <property type="entry name" value="alpha/beta-Hydrolases"/>
    <property type="match status" value="1"/>
</dbReference>
<evidence type="ECO:0000313" key="3">
    <source>
        <dbReference type="Proteomes" id="UP000219546"/>
    </source>
</evidence>
<reference evidence="2 3" key="1">
    <citation type="submission" date="2017-08" db="EMBL/GenBank/DDBJ databases">
        <authorList>
            <person name="de Groot N.N."/>
        </authorList>
    </citation>
    <scope>NUCLEOTIDE SEQUENCE [LARGE SCALE GENOMIC DNA]</scope>
    <source>
        <strain evidence="2 3">JC228</strain>
    </source>
</reference>
<dbReference type="OrthoDB" id="63519at2"/>
<dbReference type="Proteomes" id="UP000219546">
    <property type="component" value="Unassembled WGS sequence"/>
</dbReference>
<gene>
    <name evidence="2" type="ORF">SAMN05877753_11077</name>
</gene>
<dbReference type="AlphaFoldDB" id="A0A285D633"/>
<dbReference type="Gene3D" id="3.40.50.1820">
    <property type="entry name" value="alpha/beta hydrolase"/>
    <property type="match status" value="1"/>
</dbReference>
<sequence length="287" mass="31618">MKMYTSFLTSKDGTKIGYRQIGQGPGLIIVHGTMESSLSHIELAESLADRFTVFLPDRRGRGLSGPYMKNHSIQRDVEDLGAVLTHTGSHYVVGISSGALICLEAALYLPSICKAALFDPPLIINGSVSGDFMARYDKEISEGDLESALVTAMLGGQMGPSIFNFVPRWLLKMLTRMMMASEEKNTQKDEVTMRMLAPTIHYDFNLSFELEDKYERFGDINAEVILMGASKSPQYFKIALDALAKILPHAKRIEFAGLNHGATGNTNRGGKPQIVAQELTKFFKTGI</sequence>
<dbReference type="InterPro" id="IPR029058">
    <property type="entry name" value="AB_hydrolase_fold"/>
</dbReference>
<name>A0A285D633_9BACI</name>
<dbReference type="Pfam" id="PF00561">
    <property type="entry name" value="Abhydrolase_1"/>
    <property type="match status" value="1"/>
</dbReference>
<keyword evidence="3" id="KW-1185">Reference proteome</keyword>
<protein>
    <submittedName>
        <fullName evidence="2">Pimeloyl-ACP methyl ester carboxylesterase</fullName>
    </submittedName>
</protein>
<feature type="domain" description="AB hydrolase-1" evidence="1">
    <location>
        <begin position="27"/>
        <end position="121"/>
    </location>
</feature>
<dbReference type="InterPro" id="IPR000073">
    <property type="entry name" value="AB_hydrolase_1"/>
</dbReference>
<organism evidence="2 3">
    <name type="scientific">Bacillus oleivorans</name>
    <dbReference type="NCBI Taxonomy" id="1448271"/>
    <lineage>
        <taxon>Bacteria</taxon>
        <taxon>Bacillati</taxon>
        <taxon>Bacillota</taxon>
        <taxon>Bacilli</taxon>
        <taxon>Bacillales</taxon>
        <taxon>Bacillaceae</taxon>
        <taxon>Bacillus</taxon>
    </lineage>
</organism>
<evidence type="ECO:0000313" key="2">
    <source>
        <dbReference type="EMBL" id="SNX74796.1"/>
    </source>
</evidence>
<dbReference type="EMBL" id="OAOP01000010">
    <property type="protein sequence ID" value="SNX74796.1"/>
    <property type="molecule type" value="Genomic_DNA"/>
</dbReference>
<accession>A0A285D633</accession>
<proteinExistence type="predicted"/>